<accession>A0A6C2U1E9</accession>
<dbReference type="InterPro" id="IPR052509">
    <property type="entry name" value="Metal_resp_DNA-bind_regulator"/>
</dbReference>
<evidence type="ECO:0000313" key="3">
    <source>
        <dbReference type="Proteomes" id="UP000366872"/>
    </source>
</evidence>
<sequence length="113" mass="12834">MDFFDNWTVQVRKGLLELCILNLLLEGEQYGYDIIRKVLEVPGFGITEGTLYPLLSRLRLQGLVQTRLVESSSGPARKYYALTAKGRKTASIMNEHLQEILNGLRSMDGTDER</sequence>
<dbReference type="Proteomes" id="UP000366872">
    <property type="component" value="Unassembled WGS sequence"/>
</dbReference>
<proteinExistence type="predicted"/>
<dbReference type="InterPro" id="IPR036390">
    <property type="entry name" value="WH_DNA-bd_sf"/>
</dbReference>
<name>A0A6C2U1E9_PONDE</name>
<feature type="domain" description="Transcription regulator PadR N-terminal" evidence="1">
    <location>
        <begin position="20"/>
        <end position="89"/>
    </location>
</feature>
<dbReference type="EMBL" id="CAAHFG010000001">
    <property type="protein sequence ID" value="VGO13800.1"/>
    <property type="molecule type" value="Genomic_DNA"/>
</dbReference>
<evidence type="ECO:0000259" key="1">
    <source>
        <dbReference type="Pfam" id="PF03551"/>
    </source>
</evidence>
<dbReference type="PANTHER" id="PTHR33169">
    <property type="entry name" value="PADR-FAMILY TRANSCRIPTIONAL REGULATOR"/>
    <property type="match status" value="1"/>
</dbReference>
<protein>
    <recommendedName>
        <fullName evidence="1">Transcription regulator PadR N-terminal domain-containing protein</fullName>
    </recommendedName>
</protein>
<reference evidence="2 3" key="1">
    <citation type="submission" date="2019-04" db="EMBL/GenBank/DDBJ databases">
        <authorList>
            <person name="Van Vliet M D."/>
        </authorList>
    </citation>
    <scope>NUCLEOTIDE SEQUENCE [LARGE SCALE GENOMIC DNA]</scope>
    <source>
        <strain evidence="2 3">F1</strain>
    </source>
</reference>
<dbReference type="PANTHER" id="PTHR33169:SF14">
    <property type="entry name" value="TRANSCRIPTIONAL REGULATOR RV3488"/>
    <property type="match status" value="1"/>
</dbReference>
<dbReference type="Gene3D" id="1.10.10.10">
    <property type="entry name" value="Winged helix-like DNA-binding domain superfamily/Winged helix DNA-binding domain"/>
    <property type="match status" value="1"/>
</dbReference>
<dbReference type="Pfam" id="PF03551">
    <property type="entry name" value="PadR"/>
    <property type="match status" value="1"/>
</dbReference>
<keyword evidence="3" id="KW-1185">Reference proteome</keyword>
<dbReference type="RefSeq" id="WP_136079342.1">
    <property type="nucleotide sequence ID" value="NZ_CAAHFG010000001.1"/>
</dbReference>
<dbReference type="AlphaFoldDB" id="A0A6C2U1E9"/>
<dbReference type="SUPFAM" id="SSF46785">
    <property type="entry name" value="Winged helix' DNA-binding domain"/>
    <property type="match status" value="1"/>
</dbReference>
<organism evidence="2 3">
    <name type="scientific">Pontiella desulfatans</name>
    <dbReference type="NCBI Taxonomy" id="2750659"/>
    <lineage>
        <taxon>Bacteria</taxon>
        <taxon>Pseudomonadati</taxon>
        <taxon>Kiritimatiellota</taxon>
        <taxon>Kiritimatiellia</taxon>
        <taxon>Kiritimatiellales</taxon>
        <taxon>Pontiellaceae</taxon>
        <taxon>Pontiella</taxon>
    </lineage>
</organism>
<dbReference type="InterPro" id="IPR036388">
    <property type="entry name" value="WH-like_DNA-bd_sf"/>
</dbReference>
<dbReference type="InterPro" id="IPR005149">
    <property type="entry name" value="Tscrpt_reg_PadR_N"/>
</dbReference>
<gene>
    <name evidence="2" type="ORF">PDESU_02357</name>
</gene>
<evidence type="ECO:0000313" key="2">
    <source>
        <dbReference type="EMBL" id="VGO13800.1"/>
    </source>
</evidence>